<organism evidence="11 12">
    <name type="scientific">Sulfuracidifex metallicus DSM 6482 = JCM 9184</name>
    <dbReference type="NCBI Taxonomy" id="523847"/>
    <lineage>
        <taxon>Archaea</taxon>
        <taxon>Thermoproteota</taxon>
        <taxon>Thermoprotei</taxon>
        <taxon>Sulfolobales</taxon>
        <taxon>Sulfolobaceae</taxon>
        <taxon>Sulfuracidifex</taxon>
    </lineage>
</organism>
<dbReference type="InterPro" id="IPR015424">
    <property type="entry name" value="PyrdxlP-dep_Trfase"/>
</dbReference>
<comment type="catalytic activity">
    <reaction evidence="8">
        <text>L-histidinol phosphate + 2-oxoglutarate = 3-(imidazol-4-yl)-2-oxopropyl phosphate + L-glutamate</text>
        <dbReference type="Rhea" id="RHEA:23744"/>
        <dbReference type="ChEBI" id="CHEBI:16810"/>
        <dbReference type="ChEBI" id="CHEBI:29985"/>
        <dbReference type="ChEBI" id="CHEBI:57766"/>
        <dbReference type="ChEBI" id="CHEBI:57980"/>
        <dbReference type="EC" id="2.6.1.9"/>
    </reaction>
</comment>
<dbReference type="Gene3D" id="3.90.1150.10">
    <property type="entry name" value="Aspartate Aminotransferase, domain 1"/>
    <property type="match status" value="1"/>
</dbReference>
<evidence type="ECO:0000256" key="3">
    <source>
        <dbReference type="ARBA" id="ARBA00022576"/>
    </source>
</evidence>
<evidence type="ECO:0000256" key="1">
    <source>
        <dbReference type="ARBA" id="ARBA00005011"/>
    </source>
</evidence>
<comment type="similarity">
    <text evidence="2">Belongs to the class-II pyridoxal-phosphate-dependent aminotransferase family. Histidinol-phosphate aminotransferase subfamily.</text>
</comment>
<gene>
    <name evidence="11" type="ORF">GC250_03010</name>
</gene>
<comment type="similarity">
    <text evidence="9">Belongs to the class-I pyridoxal-phosphate-dependent aminotransferase family.</text>
</comment>
<dbReference type="InterPro" id="IPR015421">
    <property type="entry name" value="PyrdxlP-dep_Trfase_major"/>
</dbReference>
<evidence type="ECO:0000256" key="2">
    <source>
        <dbReference type="ARBA" id="ARBA00007970"/>
    </source>
</evidence>
<keyword evidence="6" id="KW-0663">Pyridoxal phosphate</keyword>
<keyword evidence="12" id="KW-1185">Reference proteome</keyword>
<evidence type="ECO:0000259" key="10">
    <source>
        <dbReference type="Pfam" id="PF00155"/>
    </source>
</evidence>
<accession>A0A6A9QHH4</accession>
<reference evidence="11 12" key="1">
    <citation type="submission" date="2019-10" db="EMBL/GenBank/DDBJ databases">
        <title>Sequencing and Assembly of Multiple Reported Metal-Biooxidizing Members of the Extremely Thermoacidophilic Archaeal Family Sulfolobaceae.</title>
        <authorList>
            <person name="Counts J.A."/>
            <person name="Kelly R.M."/>
        </authorList>
    </citation>
    <scope>NUCLEOTIDE SEQUENCE [LARGE SCALE GENOMIC DNA]</scope>
    <source>
        <strain evidence="11 12">DSM 6482</strain>
    </source>
</reference>
<dbReference type="GO" id="GO:0004400">
    <property type="term" value="F:histidinol-phosphate transaminase activity"/>
    <property type="evidence" value="ECO:0007669"/>
    <property type="project" value="UniProtKB-EC"/>
</dbReference>
<comment type="caution">
    <text evidence="11">The sequence shown here is derived from an EMBL/GenBank/DDBJ whole genome shotgun (WGS) entry which is preliminary data.</text>
</comment>
<evidence type="ECO:0000256" key="4">
    <source>
        <dbReference type="ARBA" id="ARBA00022605"/>
    </source>
</evidence>
<dbReference type="PANTHER" id="PTHR43643:SF6">
    <property type="entry name" value="HISTIDINOL-PHOSPHATE AMINOTRANSFERASE"/>
    <property type="match status" value="1"/>
</dbReference>
<keyword evidence="4" id="KW-0028">Amino-acid biosynthesis</keyword>
<keyword evidence="7" id="KW-0368">Histidine biosynthesis</keyword>
<dbReference type="PANTHER" id="PTHR43643">
    <property type="entry name" value="HISTIDINOL-PHOSPHATE AMINOTRANSFERASE 2"/>
    <property type="match status" value="1"/>
</dbReference>
<proteinExistence type="inferred from homology"/>
<dbReference type="EC" id="2.6.1.-" evidence="9"/>
<dbReference type="AlphaFoldDB" id="A0A6A9QHH4"/>
<dbReference type="EMBL" id="WGGD01000005">
    <property type="protein sequence ID" value="MUN28456.1"/>
    <property type="molecule type" value="Genomic_DNA"/>
</dbReference>
<dbReference type="InterPro" id="IPR015422">
    <property type="entry name" value="PyrdxlP-dep_Trfase_small"/>
</dbReference>
<dbReference type="GO" id="GO:0030170">
    <property type="term" value="F:pyridoxal phosphate binding"/>
    <property type="evidence" value="ECO:0007669"/>
    <property type="project" value="InterPro"/>
</dbReference>
<dbReference type="Proteomes" id="UP000470772">
    <property type="component" value="Unassembled WGS sequence"/>
</dbReference>
<evidence type="ECO:0000256" key="6">
    <source>
        <dbReference type="ARBA" id="ARBA00022898"/>
    </source>
</evidence>
<dbReference type="InterPro" id="IPR004839">
    <property type="entry name" value="Aminotransferase_I/II_large"/>
</dbReference>
<comment type="pathway">
    <text evidence="1">Amino-acid biosynthesis; L-histidine biosynthesis; L-histidine from 5-phospho-alpha-D-ribose 1-diphosphate: step 7/9.</text>
</comment>
<dbReference type="PROSITE" id="PS00105">
    <property type="entry name" value="AA_TRANSFER_CLASS_1"/>
    <property type="match status" value="1"/>
</dbReference>
<dbReference type="InterPro" id="IPR004838">
    <property type="entry name" value="NHTrfase_class1_PyrdxlP-BS"/>
</dbReference>
<feature type="domain" description="Aminotransferase class I/classII large" evidence="10">
    <location>
        <begin position="120"/>
        <end position="299"/>
    </location>
</feature>
<dbReference type="CDD" id="cd00609">
    <property type="entry name" value="AAT_like"/>
    <property type="match status" value="1"/>
</dbReference>
<name>A0A6A9QHH4_SULME</name>
<dbReference type="Pfam" id="PF00155">
    <property type="entry name" value="Aminotran_1_2"/>
    <property type="match status" value="1"/>
</dbReference>
<dbReference type="SUPFAM" id="SSF53383">
    <property type="entry name" value="PLP-dependent transferases"/>
    <property type="match status" value="1"/>
</dbReference>
<dbReference type="GO" id="GO:0000105">
    <property type="term" value="P:L-histidine biosynthetic process"/>
    <property type="evidence" value="ECO:0007669"/>
    <property type="project" value="UniProtKB-KW"/>
</dbReference>
<evidence type="ECO:0000256" key="7">
    <source>
        <dbReference type="ARBA" id="ARBA00023102"/>
    </source>
</evidence>
<evidence type="ECO:0000313" key="11">
    <source>
        <dbReference type="EMBL" id="MUN28456.1"/>
    </source>
</evidence>
<keyword evidence="5 9" id="KW-0808">Transferase</keyword>
<dbReference type="RefSeq" id="WP_156016256.1">
    <property type="nucleotide sequence ID" value="NZ_WGGD01000005.1"/>
</dbReference>
<dbReference type="Gene3D" id="3.40.640.10">
    <property type="entry name" value="Type I PLP-dependent aspartate aminotransferase-like (Major domain)"/>
    <property type="match status" value="1"/>
</dbReference>
<evidence type="ECO:0000256" key="8">
    <source>
        <dbReference type="ARBA" id="ARBA00047481"/>
    </source>
</evidence>
<keyword evidence="3 9" id="KW-0032">Aminotransferase</keyword>
<comment type="cofactor">
    <cofactor evidence="9">
        <name>pyridoxal 5'-phosphate</name>
        <dbReference type="ChEBI" id="CHEBI:597326"/>
    </cofactor>
</comment>
<protein>
    <recommendedName>
        <fullName evidence="9">Aminotransferase</fullName>
        <ecNumber evidence="9">2.6.1.-</ecNumber>
    </recommendedName>
</protein>
<sequence>MKHGGFSWNKGEPPNVKDFSVNLNPLGVPKEIEELIKDAINLKVYRYYPQYNYKCLKENIGEIFDVNPSYIEIYNGVSEFLSLLTDEYSCPQPNYGEYPCYNKYTVKEEGNSYVYDLRGTKVITSNPVNPTGSLIDESEILEFLADKRELVLDESFMDLSDGKSFRNKIEEYPNLVVLSSFTKSLSIPGLRMGFSFSIKQKVRHIPWRVNSIANYVFSNANPKKIREFLNKSKEKVIEIRDNFEKMFPFKIYDTHAPFVLVEFPIPTKIINKFLIENGYYIREPEGFIGLRDTHARISLRDDVQDLVKVLNSLSPKTFKLKS</sequence>
<evidence type="ECO:0000313" key="12">
    <source>
        <dbReference type="Proteomes" id="UP000470772"/>
    </source>
</evidence>
<dbReference type="InterPro" id="IPR050106">
    <property type="entry name" value="HistidinolP_aminotransfase"/>
</dbReference>
<evidence type="ECO:0000256" key="5">
    <source>
        <dbReference type="ARBA" id="ARBA00022679"/>
    </source>
</evidence>
<evidence type="ECO:0000256" key="9">
    <source>
        <dbReference type="RuleBase" id="RU000481"/>
    </source>
</evidence>